<evidence type="ECO:0000256" key="7">
    <source>
        <dbReference type="ARBA" id="ARBA00035633"/>
    </source>
</evidence>
<evidence type="ECO:0000256" key="3">
    <source>
        <dbReference type="ARBA" id="ARBA00011738"/>
    </source>
</evidence>
<accession>A0A1I4UTF9</accession>
<dbReference type="Gene3D" id="3.30.470.10">
    <property type="match status" value="1"/>
</dbReference>
<dbReference type="NCBIfam" id="TIGR03461">
    <property type="entry name" value="pabC_Proteo"/>
    <property type="match status" value="1"/>
</dbReference>
<sequence>MMLINGVAQHQLDARDRAIQFGDGCFTTARVRQGKVVWHNAHLMRLKQACQRLMIAQTDWTKLDKEMRRLASQQDQAVLKIIITRGAGGRGYSMAGCGSPVRILSCSPYPTHYSGLRESGAHLMLVSTPLGSNPVLAGLKHLNRLEQILIRAELDAKTADEALVLDTEGRLVECCAANLFWRKGKQLFTPDLSRCGVAGLARHHLIQQAQLLGWTVAFVRETPEVLSDAEEVFICNALMPLVPVIQAETYRFTSRAFYHQLTENNDDWK</sequence>
<dbReference type="Pfam" id="PF01063">
    <property type="entry name" value="Aminotran_4"/>
    <property type="match status" value="1"/>
</dbReference>
<evidence type="ECO:0000313" key="16">
    <source>
        <dbReference type="Proteomes" id="UP000242222"/>
    </source>
</evidence>
<comment type="pathway">
    <text evidence="7">Cofactor biosynthesis; tetrahydrofolate biosynthesis; 4-aminobenzoate from chorismate: step 2/2.</text>
</comment>
<dbReference type="InterPro" id="IPR043131">
    <property type="entry name" value="BCAT-like_N"/>
</dbReference>
<dbReference type="PANTHER" id="PTHR42743:SF2">
    <property type="entry name" value="AMINODEOXYCHORISMATE LYASE"/>
    <property type="match status" value="1"/>
</dbReference>
<keyword evidence="6 15" id="KW-0456">Lyase</keyword>
<dbReference type="PROSITE" id="PS00770">
    <property type="entry name" value="AA_TRANSFER_CLASS_4"/>
    <property type="match status" value="1"/>
</dbReference>
<dbReference type="OrthoDB" id="9805628at2"/>
<evidence type="ECO:0000256" key="4">
    <source>
        <dbReference type="ARBA" id="ARBA00022898"/>
    </source>
</evidence>
<evidence type="ECO:0000313" key="15">
    <source>
        <dbReference type="EMBL" id="SFM92060.1"/>
    </source>
</evidence>
<dbReference type="STRING" id="1367852.SAMN05216516_101324"/>
<organism evidence="15 16">
    <name type="scientific">Izhakiella capsodis</name>
    <dbReference type="NCBI Taxonomy" id="1367852"/>
    <lineage>
        <taxon>Bacteria</taxon>
        <taxon>Pseudomonadati</taxon>
        <taxon>Pseudomonadota</taxon>
        <taxon>Gammaproteobacteria</taxon>
        <taxon>Enterobacterales</taxon>
        <taxon>Erwiniaceae</taxon>
        <taxon>Izhakiella</taxon>
    </lineage>
</organism>
<dbReference type="GO" id="GO:0030170">
    <property type="term" value="F:pyridoxal phosphate binding"/>
    <property type="evidence" value="ECO:0007669"/>
    <property type="project" value="InterPro"/>
</dbReference>
<comment type="subunit">
    <text evidence="3">Homodimer.</text>
</comment>
<evidence type="ECO:0000256" key="10">
    <source>
        <dbReference type="ARBA" id="ARBA00054027"/>
    </source>
</evidence>
<dbReference type="GO" id="GO:0008153">
    <property type="term" value="P:4-aminobenzoate biosynthetic process"/>
    <property type="evidence" value="ECO:0007669"/>
    <property type="project" value="UniProtKB-UniRule"/>
</dbReference>
<evidence type="ECO:0000256" key="8">
    <source>
        <dbReference type="ARBA" id="ARBA00035676"/>
    </source>
</evidence>
<dbReference type="NCBIfam" id="NF004761">
    <property type="entry name" value="PRK06092.1"/>
    <property type="match status" value="1"/>
</dbReference>
<dbReference type="EC" id="4.1.3.38" evidence="8 12"/>
<dbReference type="InterPro" id="IPR018300">
    <property type="entry name" value="Aminotrans_IV_CS"/>
</dbReference>
<dbReference type="InterPro" id="IPR050571">
    <property type="entry name" value="Class-IV_PLP-Dep_Aminotrnsfr"/>
</dbReference>
<dbReference type="FunFam" id="3.20.10.10:FF:000002">
    <property type="entry name" value="D-alanine aminotransferase"/>
    <property type="match status" value="1"/>
</dbReference>
<evidence type="ECO:0000256" key="5">
    <source>
        <dbReference type="ARBA" id="ARBA00022909"/>
    </source>
</evidence>
<dbReference type="InterPro" id="IPR036038">
    <property type="entry name" value="Aminotransferase-like"/>
</dbReference>
<comment type="cofactor">
    <cofactor evidence="1 14">
        <name>pyridoxal 5'-phosphate</name>
        <dbReference type="ChEBI" id="CHEBI:597326"/>
    </cofactor>
</comment>
<dbReference type="SUPFAM" id="SSF56752">
    <property type="entry name" value="D-aminoacid aminotransferase-like PLP-dependent enzymes"/>
    <property type="match status" value="1"/>
</dbReference>
<proteinExistence type="inferred from homology"/>
<dbReference type="GO" id="GO:0005829">
    <property type="term" value="C:cytosol"/>
    <property type="evidence" value="ECO:0007669"/>
    <property type="project" value="TreeGrafter"/>
</dbReference>
<evidence type="ECO:0000256" key="9">
    <source>
        <dbReference type="ARBA" id="ARBA00049529"/>
    </source>
</evidence>
<dbReference type="GO" id="GO:0008696">
    <property type="term" value="F:4-amino-4-deoxychorismate lyase activity"/>
    <property type="evidence" value="ECO:0007669"/>
    <property type="project" value="UniProtKB-UniRule"/>
</dbReference>
<dbReference type="AlphaFoldDB" id="A0A1I4UTF9"/>
<dbReference type="InterPro" id="IPR001544">
    <property type="entry name" value="Aminotrans_IV"/>
</dbReference>
<dbReference type="EMBL" id="FOVC01000001">
    <property type="protein sequence ID" value="SFM92060.1"/>
    <property type="molecule type" value="Genomic_DNA"/>
</dbReference>
<dbReference type="CDD" id="cd01559">
    <property type="entry name" value="ADCL_like"/>
    <property type="match status" value="1"/>
</dbReference>
<comment type="catalytic activity">
    <reaction evidence="9">
        <text>4-amino-4-deoxychorismate = 4-aminobenzoate + pyruvate + H(+)</text>
        <dbReference type="Rhea" id="RHEA:16201"/>
        <dbReference type="ChEBI" id="CHEBI:15361"/>
        <dbReference type="ChEBI" id="CHEBI:15378"/>
        <dbReference type="ChEBI" id="CHEBI:17836"/>
        <dbReference type="ChEBI" id="CHEBI:58406"/>
        <dbReference type="EC" id="4.1.3.38"/>
    </reaction>
</comment>
<evidence type="ECO:0000256" key="6">
    <source>
        <dbReference type="ARBA" id="ARBA00023239"/>
    </source>
</evidence>
<keyword evidence="16" id="KW-1185">Reference proteome</keyword>
<comment type="similarity">
    <text evidence="2 13">Belongs to the class-IV pyridoxal-phosphate-dependent aminotransferase family.</text>
</comment>
<reference evidence="16" key="1">
    <citation type="submission" date="2016-10" db="EMBL/GenBank/DDBJ databases">
        <authorList>
            <person name="Varghese N."/>
            <person name="Submissions S."/>
        </authorList>
    </citation>
    <scope>NUCLEOTIDE SEQUENCE [LARGE SCALE GENOMIC DNA]</scope>
    <source>
        <strain evidence="16">N6PO6</strain>
    </source>
</reference>
<dbReference type="InterPro" id="IPR043132">
    <property type="entry name" value="BCAT-like_C"/>
</dbReference>
<dbReference type="RefSeq" id="WP_092874219.1">
    <property type="nucleotide sequence ID" value="NZ_FOVC01000001.1"/>
</dbReference>
<evidence type="ECO:0000256" key="13">
    <source>
        <dbReference type="RuleBase" id="RU004106"/>
    </source>
</evidence>
<evidence type="ECO:0000256" key="1">
    <source>
        <dbReference type="ARBA" id="ARBA00001933"/>
    </source>
</evidence>
<evidence type="ECO:0000256" key="11">
    <source>
        <dbReference type="ARBA" id="ARBA00069174"/>
    </source>
</evidence>
<keyword evidence="4 14" id="KW-0663">Pyridoxal phosphate</keyword>
<name>A0A1I4UTF9_9GAMM</name>
<evidence type="ECO:0000256" key="12">
    <source>
        <dbReference type="NCBIfam" id="TIGR03461"/>
    </source>
</evidence>
<dbReference type="Gene3D" id="3.20.10.10">
    <property type="entry name" value="D-amino Acid Aminotransferase, subunit A, domain 2"/>
    <property type="match status" value="1"/>
</dbReference>
<dbReference type="GO" id="GO:0046656">
    <property type="term" value="P:folic acid biosynthetic process"/>
    <property type="evidence" value="ECO:0007669"/>
    <property type="project" value="UniProtKB-KW"/>
</dbReference>
<keyword evidence="5" id="KW-0289">Folate biosynthesis</keyword>
<evidence type="ECO:0000256" key="14">
    <source>
        <dbReference type="RuleBase" id="RU004516"/>
    </source>
</evidence>
<dbReference type="Proteomes" id="UP000242222">
    <property type="component" value="Unassembled WGS sequence"/>
</dbReference>
<dbReference type="PANTHER" id="PTHR42743">
    <property type="entry name" value="AMINO-ACID AMINOTRANSFERASE"/>
    <property type="match status" value="1"/>
</dbReference>
<protein>
    <recommendedName>
        <fullName evidence="11 12">Aminodeoxychorismate lyase</fullName>
        <ecNumber evidence="8 12">4.1.3.38</ecNumber>
    </recommendedName>
</protein>
<comment type="function">
    <text evidence="10">Involved in the biosynthesis of p-aminobenzoate (PABA), a precursor of tetrahydrofolate. Converts 4-amino-4-deoxychorismate into 4-aminobenzoate (PABA) and pyruvate.</text>
</comment>
<gene>
    <name evidence="15" type="ORF">SAMN05216516_101324</name>
</gene>
<evidence type="ECO:0000256" key="2">
    <source>
        <dbReference type="ARBA" id="ARBA00009320"/>
    </source>
</evidence>
<dbReference type="InterPro" id="IPR017824">
    <property type="entry name" value="Aminodeoxychorismate_lyase_IV"/>
</dbReference>